<feature type="region of interest" description="Disordered" evidence="1">
    <location>
        <begin position="156"/>
        <end position="195"/>
    </location>
</feature>
<dbReference type="AlphaFoldDB" id="A0AAV3QU02"/>
<dbReference type="Pfam" id="PF01190">
    <property type="entry name" value="Pollen_Ole_e_1"/>
    <property type="match status" value="1"/>
</dbReference>
<evidence type="ECO:0000256" key="1">
    <source>
        <dbReference type="SAM" id="MobiDB-lite"/>
    </source>
</evidence>
<feature type="region of interest" description="Disordered" evidence="1">
    <location>
        <begin position="216"/>
        <end position="238"/>
    </location>
</feature>
<gene>
    <name evidence="3" type="ORF">LIER_40119</name>
</gene>
<accession>A0AAV3QU02</accession>
<proteinExistence type="predicted"/>
<feature type="chain" id="PRO_5043528450" evidence="2">
    <location>
        <begin position="26"/>
        <end position="344"/>
    </location>
</feature>
<name>A0AAV3QU02_LITER</name>
<organism evidence="3 4">
    <name type="scientific">Lithospermum erythrorhizon</name>
    <name type="common">Purple gromwell</name>
    <name type="synonym">Lithospermum officinale var. erythrorhizon</name>
    <dbReference type="NCBI Taxonomy" id="34254"/>
    <lineage>
        <taxon>Eukaryota</taxon>
        <taxon>Viridiplantae</taxon>
        <taxon>Streptophyta</taxon>
        <taxon>Embryophyta</taxon>
        <taxon>Tracheophyta</taxon>
        <taxon>Spermatophyta</taxon>
        <taxon>Magnoliopsida</taxon>
        <taxon>eudicotyledons</taxon>
        <taxon>Gunneridae</taxon>
        <taxon>Pentapetalae</taxon>
        <taxon>asterids</taxon>
        <taxon>lamiids</taxon>
        <taxon>Boraginales</taxon>
        <taxon>Boraginaceae</taxon>
        <taxon>Boraginoideae</taxon>
        <taxon>Lithospermeae</taxon>
        <taxon>Lithospermum</taxon>
    </lineage>
</organism>
<protein>
    <submittedName>
        <fullName evidence="3">Uncharacterized protein</fullName>
    </submittedName>
</protein>
<keyword evidence="4" id="KW-1185">Reference proteome</keyword>
<dbReference type="Proteomes" id="UP001454036">
    <property type="component" value="Unassembled WGS sequence"/>
</dbReference>
<evidence type="ECO:0000313" key="4">
    <source>
        <dbReference type="Proteomes" id="UP001454036"/>
    </source>
</evidence>
<dbReference type="PANTHER" id="PTHR47273">
    <property type="entry name" value="EXPRESSED PROTEIN"/>
    <property type="match status" value="1"/>
</dbReference>
<sequence>MSDHKMFRLCVLIFLSLALFNLSEARQQKKHASAVLVGSVYCDTCFHQSFSKASHFISGADVAVECSVTNTTPNFKKVVSTNEHGEFRIHLPFSVSKHVKKIKRCSVKLIKSSEPFCAVASSATSSALHLKSRKEGNHIFSAGFFTFKPLNQPELCGQKPSVQESNKFESQKSSITNPKDPRYLPPIENPPSSNQPPLVIDLPLLPPLTSLPAIPFLPPLPRKASTTKGSTRKSELSNQKVAQTNFFGPNNPFRPPSLFPPIIPSPPTSTFPPTIPSPPTSIFPPILPSPSTSPPSLFPPGNLPPTVPGLLPPPPVFRFPFQPLPGFPGAPPAVKSVSSQNSSP</sequence>
<evidence type="ECO:0000256" key="2">
    <source>
        <dbReference type="SAM" id="SignalP"/>
    </source>
</evidence>
<evidence type="ECO:0000313" key="3">
    <source>
        <dbReference type="EMBL" id="GAA0166098.1"/>
    </source>
</evidence>
<dbReference type="EMBL" id="BAABME010022571">
    <property type="protein sequence ID" value="GAA0166098.1"/>
    <property type="molecule type" value="Genomic_DNA"/>
</dbReference>
<reference evidence="3 4" key="1">
    <citation type="submission" date="2024-01" db="EMBL/GenBank/DDBJ databases">
        <title>The complete chloroplast genome sequence of Lithospermum erythrorhizon: insights into the phylogenetic relationship among Boraginaceae species and the maternal lineages of purple gromwells.</title>
        <authorList>
            <person name="Okada T."/>
            <person name="Watanabe K."/>
        </authorList>
    </citation>
    <scope>NUCLEOTIDE SEQUENCE [LARGE SCALE GENOMIC DNA]</scope>
</reference>
<dbReference type="PANTHER" id="PTHR47273:SF4">
    <property type="entry name" value="EXPRESSED PROTEIN"/>
    <property type="match status" value="1"/>
</dbReference>
<comment type="caution">
    <text evidence="3">The sequence shown here is derived from an EMBL/GenBank/DDBJ whole genome shotgun (WGS) entry which is preliminary data.</text>
</comment>
<feature type="signal peptide" evidence="2">
    <location>
        <begin position="1"/>
        <end position="25"/>
    </location>
</feature>
<keyword evidence="2" id="KW-0732">Signal</keyword>